<name>A0A0R3KT68_9BRAD</name>
<dbReference type="STRING" id="1518501.CQ10_30130"/>
<protein>
    <submittedName>
        <fullName evidence="1">Uncharacterized protein</fullName>
    </submittedName>
</protein>
<sequence length="106" mass="11617">MLCALSYVYVACGQCRRALALLRLVERARPDDVEAIRLLAYAHLANKDGAAALAAIDRLEALDPDPASEAPLLLLRSHALRLEGQTADARRRFDQFVFARSQGGRA</sequence>
<dbReference type="AlphaFoldDB" id="A0A0R3KT68"/>
<keyword evidence="2" id="KW-1185">Reference proteome</keyword>
<evidence type="ECO:0000313" key="2">
    <source>
        <dbReference type="Proteomes" id="UP000051913"/>
    </source>
</evidence>
<gene>
    <name evidence="1" type="ORF">CP49_32470</name>
</gene>
<organism evidence="1 2">
    <name type="scientific">Bradyrhizobium valentinum</name>
    <dbReference type="NCBI Taxonomy" id="1518501"/>
    <lineage>
        <taxon>Bacteria</taxon>
        <taxon>Pseudomonadati</taxon>
        <taxon>Pseudomonadota</taxon>
        <taxon>Alphaproteobacteria</taxon>
        <taxon>Hyphomicrobiales</taxon>
        <taxon>Nitrobacteraceae</taxon>
        <taxon>Bradyrhizobium</taxon>
    </lineage>
</organism>
<dbReference type="InterPro" id="IPR011990">
    <property type="entry name" value="TPR-like_helical_dom_sf"/>
</dbReference>
<comment type="caution">
    <text evidence="1">The sequence shown here is derived from an EMBL/GenBank/DDBJ whole genome shotgun (WGS) entry which is preliminary data.</text>
</comment>
<reference evidence="1 2" key="1">
    <citation type="submission" date="2014-03" db="EMBL/GenBank/DDBJ databases">
        <title>Bradyrhizobium valentinum sp. nov., isolated from effective nodules of Lupinus mariae-josephae, a lupine endemic of basic-lime soils in Eastern Spain.</title>
        <authorList>
            <person name="Duran D."/>
            <person name="Rey L."/>
            <person name="Navarro A."/>
            <person name="Busquets A."/>
            <person name="Imperial J."/>
            <person name="Ruiz-Argueso T."/>
        </authorList>
    </citation>
    <scope>NUCLEOTIDE SEQUENCE [LARGE SCALE GENOMIC DNA]</scope>
    <source>
        <strain evidence="1 2">LmjM3</strain>
    </source>
</reference>
<accession>A0A0R3KT68</accession>
<proteinExistence type="predicted"/>
<dbReference type="Proteomes" id="UP000051913">
    <property type="component" value="Unassembled WGS sequence"/>
</dbReference>
<dbReference type="SUPFAM" id="SSF48452">
    <property type="entry name" value="TPR-like"/>
    <property type="match status" value="1"/>
</dbReference>
<dbReference type="Gene3D" id="1.25.40.10">
    <property type="entry name" value="Tetratricopeptide repeat domain"/>
    <property type="match status" value="1"/>
</dbReference>
<dbReference type="EMBL" id="LLXX01000207">
    <property type="protein sequence ID" value="KRQ95037.1"/>
    <property type="molecule type" value="Genomic_DNA"/>
</dbReference>
<evidence type="ECO:0000313" key="1">
    <source>
        <dbReference type="EMBL" id="KRQ95037.1"/>
    </source>
</evidence>